<dbReference type="InterPro" id="IPR036603">
    <property type="entry name" value="RBP11-like"/>
</dbReference>
<comment type="subunit">
    <text evidence="4">Part of the RNA polymerase complex.</text>
</comment>
<gene>
    <name evidence="4" type="primary">rpo11</name>
    <name evidence="4" type="synonym">rpoL</name>
    <name evidence="6" type="ORF">HA254_07355</name>
</gene>
<dbReference type="GO" id="GO:0046983">
    <property type="term" value="F:protein dimerization activity"/>
    <property type="evidence" value="ECO:0007669"/>
    <property type="project" value="InterPro"/>
</dbReference>
<keyword evidence="2 4" id="KW-0804">Transcription</keyword>
<keyword evidence="1 4" id="KW-0240">DNA-directed RNA polymerase</keyword>
<comment type="caution">
    <text evidence="6">The sequence shown here is derived from an EMBL/GenBank/DDBJ whole genome shotgun (WGS) entry which is preliminary data.</text>
</comment>
<accession>A0A7J4IY41</accession>
<evidence type="ECO:0000256" key="1">
    <source>
        <dbReference type="ARBA" id="ARBA00022478"/>
    </source>
</evidence>
<keyword evidence="4" id="KW-0963">Cytoplasm</keyword>
<evidence type="ECO:0000313" key="6">
    <source>
        <dbReference type="EMBL" id="HIH10453.1"/>
    </source>
</evidence>
<comment type="subcellular location">
    <subcellularLocation>
        <location evidence="4">Cytoplasm</location>
    </subcellularLocation>
</comment>
<dbReference type="CDD" id="cd06927">
    <property type="entry name" value="RNAP_L"/>
    <property type="match status" value="1"/>
</dbReference>
<evidence type="ECO:0000256" key="2">
    <source>
        <dbReference type="ARBA" id="ARBA00023163"/>
    </source>
</evidence>
<evidence type="ECO:0000313" key="7">
    <source>
        <dbReference type="Proteomes" id="UP000565078"/>
    </source>
</evidence>
<evidence type="ECO:0000256" key="3">
    <source>
        <dbReference type="ARBA" id="ARBA00025751"/>
    </source>
</evidence>
<dbReference type="InterPro" id="IPR022905">
    <property type="entry name" value="Rpo11-like"/>
</dbReference>
<dbReference type="AlphaFoldDB" id="A0A7J4IY41"/>
<comment type="catalytic activity">
    <reaction evidence="4">
        <text>RNA(n) + a ribonucleoside 5'-triphosphate = RNA(n+1) + diphosphate</text>
        <dbReference type="Rhea" id="RHEA:21248"/>
        <dbReference type="Rhea" id="RHEA-COMP:14527"/>
        <dbReference type="Rhea" id="RHEA-COMP:17342"/>
        <dbReference type="ChEBI" id="CHEBI:33019"/>
        <dbReference type="ChEBI" id="CHEBI:61557"/>
        <dbReference type="ChEBI" id="CHEBI:140395"/>
        <dbReference type="EC" id="2.7.7.6"/>
    </reaction>
</comment>
<dbReference type="Proteomes" id="UP000565078">
    <property type="component" value="Unassembled WGS sequence"/>
</dbReference>
<dbReference type="GO" id="GO:0006351">
    <property type="term" value="P:DNA-templated transcription"/>
    <property type="evidence" value="ECO:0007669"/>
    <property type="project" value="UniProtKB-UniRule"/>
</dbReference>
<organism evidence="6 7">
    <name type="scientific">Candidatus Iainarchaeum sp</name>
    <dbReference type="NCBI Taxonomy" id="3101447"/>
    <lineage>
        <taxon>Archaea</taxon>
        <taxon>Candidatus Iainarchaeota</taxon>
        <taxon>Candidatus Iainarchaeia</taxon>
        <taxon>Candidatus Iainarchaeales</taxon>
        <taxon>Candidatus Iainarchaeaceae</taxon>
        <taxon>Candidatus Iainarchaeum</taxon>
    </lineage>
</organism>
<dbReference type="InterPro" id="IPR009025">
    <property type="entry name" value="RBP11-like_dimer"/>
</dbReference>
<proteinExistence type="inferred from homology"/>
<dbReference type="PANTHER" id="PTHR13946">
    <property type="entry name" value="DNA-DIRECTED RNA POLYMERASE I,II,III"/>
    <property type="match status" value="1"/>
</dbReference>
<dbReference type="GO" id="GO:0000428">
    <property type="term" value="C:DNA-directed RNA polymerase complex"/>
    <property type="evidence" value="ECO:0007669"/>
    <property type="project" value="UniProtKB-KW"/>
</dbReference>
<comment type="function">
    <text evidence="4">DNA-dependent RNA polymerase (RNAP) catalyzes the transcription of DNA into RNA using the four ribonucleoside triphosphates as substrates.</text>
</comment>
<dbReference type="SUPFAM" id="SSF55257">
    <property type="entry name" value="RBP11-like subunits of RNA polymerase"/>
    <property type="match status" value="1"/>
</dbReference>
<dbReference type="InterPro" id="IPR008193">
    <property type="entry name" value="RNA_pol_Rpb11_13-16kDa_CS"/>
</dbReference>
<dbReference type="EMBL" id="DUGC01000116">
    <property type="protein sequence ID" value="HIH10453.1"/>
    <property type="molecule type" value="Genomic_DNA"/>
</dbReference>
<evidence type="ECO:0000259" key="5">
    <source>
        <dbReference type="Pfam" id="PF13656"/>
    </source>
</evidence>
<dbReference type="PANTHER" id="PTHR13946:SF28">
    <property type="entry name" value="DNA-DIRECTED RNA POLYMERASES I AND III SUBUNIT RPAC2"/>
    <property type="match status" value="1"/>
</dbReference>
<keyword evidence="4" id="KW-0808">Transferase</keyword>
<reference evidence="7" key="1">
    <citation type="journal article" date="2020" name="bioRxiv">
        <title>A rank-normalized archaeal taxonomy based on genome phylogeny resolves widespread incomplete and uneven classifications.</title>
        <authorList>
            <person name="Rinke C."/>
            <person name="Chuvochina M."/>
            <person name="Mussig A.J."/>
            <person name="Chaumeil P.-A."/>
            <person name="Waite D.W."/>
            <person name="Whitman W.B."/>
            <person name="Parks D.H."/>
            <person name="Hugenholtz P."/>
        </authorList>
    </citation>
    <scope>NUCLEOTIDE SEQUENCE [LARGE SCALE GENOMIC DNA]</scope>
</reference>
<dbReference type="HAMAP" id="MF_00261">
    <property type="entry name" value="RNApol_arch_Rpo11"/>
    <property type="match status" value="1"/>
</dbReference>
<comment type="similarity">
    <text evidence="3 4">Belongs to the archaeal Rpo11/eukaryotic RPB11/RPC19 RNA polymerase subunit family.</text>
</comment>
<dbReference type="GO" id="GO:0005737">
    <property type="term" value="C:cytoplasm"/>
    <property type="evidence" value="ECO:0007669"/>
    <property type="project" value="UniProtKB-SubCell"/>
</dbReference>
<dbReference type="PROSITE" id="PS01154">
    <property type="entry name" value="RNA_POL_L_13KD"/>
    <property type="match status" value="1"/>
</dbReference>
<dbReference type="GO" id="GO:0003899">
    <property type="term" value="F:DNA-directed RNA polymerase activity"/>
    <property type="evidence" value="ECO:0007669"/>
    <property type="project" value="UniProtKB-UniRule"/>
</dbReference>
<feature type="domain" description="DNA-directed RNA polymerase RBP11-like dimerisation" evidence="5">
    <location>
        <begin position="13"/>
        <end position="84"/>
    </location>
</feature>
<dbReference type="Pfam" id="PF13656">
    <property type="entry name" value="RNA_pol_L_2"/>
    <property type="match status" value="1"/>
</dbReference>
<protein>
    <recommendedName>
        <fullName evidence="4">DNA-directed RNA polymerase subunit Rpo11</fullName>
        <ecNumber evidence="4">2.7.7.6</ecNumber>
    </recommendedName>
    <alternativeName>
        <fullName evidence="4">DNA-directed RNA polymerase subunit L</fullName>
    </alternativeName>
</protein>
<dbReference type="Gene3D" id="3.30.1360.10">
    <property type="entry name" value="RNA polymerase, RBP11-like subunit"/>
    <property type="match status" value="1"/>
</dbReference>
<evidence type="ECO:0000256" key="4">
    <source>
        <dbReference type="HAMAP-Rule" id="MF_00261"/>
    </source>
</evidence>
<dbReference type="EC" id="2.7.7.6" evidence="4"/>
<sequence>MKIEVIKSGKDFAEFRMEGDRHTFSNLLKQKLLENSDVEYVSYILDHPTDTGAKFVLKTSGKSPKKVLDDAAKEIEADLDDFDKKVKKALKG</sequence>
<keyword evidence="4" id="KW-0548">Nucleotidyltransferase</keyword>
<dbReference type="GO" id="GO:0003677">
    <property type="term" value="F:DNA binding"/>
    <property type="evidence" value="ECO:0007669"/>
    <property type="project" value="InterPro"/>
</dbReference>
<name>A0A7J4IY41_9ARCH</name>